<dbReference type="Pfam" id="PF00249">
    <property type="entry name" value="Myb_DNA-binding"/>
    <property type="match status" value="1"/>
</dbReference>
<dbReference type="InterPro" id="IPR036388">
    <property type="entry name" value="WH-like_DNA-bd_sf"/>
</dbReference>
<dbReference type="Proteomes" id="UP000013776">
    <property type="component" value="Unassembled WGS sequence"/>
</dbReference>
<dbReference type="InterPro" id="IPR043145">
    <property type="entry name" value="Znf_ZZ_sf"/>
</dbReference>
<evidence type="ECO:0000256" key="4">
    <source>
        <dbReference type="ARBA" id="ARBA00022853"/>
    </source>
</evidence>
<keyword evidence="7 8" id="KW-0539">Nucleus</keyword>
<dbReference type="PIRSF" id="PIRSF025024">
    <property type="entry name" value="Transcriptional_adaptor_2"/>
    <property type="match status" value="1"/>
</dbReference>
<name>R4X787_TAPDE</name>
<keyword evidence="5 8" id="KW-0805">Transcription regulation</keyword>
<dbReference type="InterPro" id="IPR055141">
    <property type="entry name" value="TADA2A_B-like_dom"/>
</dbReference>
<dbReference type="InterPro" id="IPR009057">
    <property type="entry name" value="Homeodomain-like_sf"/>
</dbReference>
<keyword evidence="1" id="KW-0479">Metal-binding</keyword>
<evidence type="ECO:0000256" key="1">
    <source>
        <dbReference type="ARBA" id="ARBA00022723"/>
    </source>
</evidence>
<dbReference type="GO" id="GO:0070461">
    <property type="term" value="C:SAGA-type complex"/>
    <property type="evidence" value="ECO:0007669"/>
    <property type="project" value="TreeGrafter"/>
</dbReference>
<dbReference type="InterPro" id="IPR007526">
    <property type="entry name" value="SWIRM"/>
</dbReference>
<dbReference type="Gene3D" id="1.10.10.60">
    <property type="entry name" value="Homeodomain-like"/>
    <property type="match status" value="1"/>
</dbReference>
<dbReference type="GO" id="GO:0045815">
    <property type="term" value="P:transcription initiation-coupled chromatin remodeling"/>
    <property type="evidence" value="ECO:0007669"/>
    <property type="project" value="UniProtKB-ARBA"/>
</dbReference>
<dbReference type="InterPro" id="IPR016827">
    <property type="entry name" value="Ada2/TADA2"/>
</dbReference>
<evidence type="ECO:0000313" key="13">
    <source>
        <dbReference type="EMBL" id="CCG80928.1"/>
    </source>
</evidence>
<feature type="domain" description="SWIRM" evidence="11">
    <location>
        <begin position="342"/>
        <end position="429"/>
    </location>
</feature>
<keyword evidence="6 8" id="KW-0804">Transcription</keyword>
<dbReference type="PROSITE" id="PS51293">
    <property type="entry name" value="SANT"/>
    <property type="match status" value="1"/>
</dbReference>
<comment type="caution">
    <text evidence="13">The sequence shown here is derived from an EMBL/GenBank/DDBJ whole genome shotgun (WGS) entry which is preliminary data.</text>
</comment>
<dbReference type="GO" id="GO:0003682">
    <property type="term" value="F:chromatin binding"/>
    <property type="evidence" value="ECO:0007669"/>
    <property type="project" value="TreeGrafter"/>
</dbReference>
<feature type="region of interest" description="Disordered" evidence="9">
    <location>
        <begin position="329"/>
        <end position="355"/>
    </location>
</feature>
<dbReference type="FunFam" id="1.10.10.10:FF:000087">
    <property type="entry name" value="Transcriptional adapter 2"/>
    <property type="match status" value="1"/>
</dbReference>
<proteinExistence type="predicted"/>
<evidence type="ECO:0000256" key="3">
    <source>
        <dbReference type="ARBA" id="ARBA00022833"/>
    </source>
</evidence>
<protein>
    <recommendedName>
        <fullName evidence="8">Transcriptional adapter 2</fullName>
    </recommendedName>
</protein>
<dbReference type="STRING" id="1097556.R4X787"/>
<dbReference type="InterPro" id="IPR041983">
    <property type="entry name" value="ADA2-like_ZZ"/>
</dbReference>
<evidence type="ECO:0000256" key="2">
    <source>
        <dbReference type="ARBA" id="ARBA00022771"/>
    </source>
</evidence>
<gene>
    <name evidence="13" type="ORF">TAPDE_000586</name>
</gene>
<dbReference type="Pfam" id="PF25299">
    <property type="entry name" value="ZZ_ADA2"/>
    <property type="match status" value="1"/>
</dbReference>
<dbReference type="GO" id="GO:0008270">
    <property type="term" value="F:zinc ion binding"/>
    <property type="evidence" value="ECO:0007669"/>
    <property type="project" value="UniProtKB-KW"/>
</dbReference>
<evidence type="ECO:0000313" key="14">
    <source>
        <dbReference type="Proteomes" id="UP000013776"/>
    </source>
</evidence>
<organism evidence="13 14">
    <name type="scientific">Taphrina deformans (strain PYCC 5710 / ATCC 11124 / CBS 356.35 / IMI 108563 / JCM 9778 / NBRC 8474)</name>
    <name type="common">Peach leaf curl fungus</name>
    <name type="synonym">Lalaria deformans</name>
    <dbReference type="NCBI Taxonomy" id="1097556"/>
    <lineage>
        <taxon>Eukaryota</taxon>
        <taxon>Fungi</taxon>
        <taxon>Dikarya</taxon>
        <taxon>Ascomycota</taxon>
        <taxon>Taphrinomycotina</taxon>
        <taxon>Taphrinomycetes</taxon>
        <taxon>Taphrinales</taxon>
        <taxon>Taphrinaceae</taxon>
        <taxon>Taphrina</taxon>
    </lineage>
</organism>
<keyword evidence="14" id="KW-1185">Reference proteome</keyword>
<dbReference type="Pfam" id="PF04433">
    <property type="entry name" value="SWIRM"/>
    <property type="match status" value="1"/>
</dbReference>
<dbReference type="InterPro" id="IPR017884">
    <property type="entry name" value="SANT_dom"/>
</dbReference>
<evidence type="ECO:0000256" key="6">
    <source>
        <dbReference type="ARBA" id="ARBA00023163"/>
    </source>
</evidence>
<dbReference type="VEuPathDB" id="FungiDB:TAPDE_000586"/>
<dbReference type="InterPro" id="IPR000433">
    <property type="entry name" value="Znf_ZZ"/>
</dbReference>
<keyword evidence="3" id="KW-0862">Zinc</keyword>
<dbReference type="CDD" id="cd00167">
    <property type="entry name" value="SANT"/>
    <property type="match status" value="1"/>
</dbReference>
<dbReference type="GO" id="GO:0003713">
    <property type="term" value="F:transcription coactivator activity"/>
    <property type="evidence" value="ECO:0007669"/>
    <property type="project" value="InterPro"/>
</dbReference>
<dbReference type="PANTHER" id="PTHR12374">
    <property type="entry name" value="TRANSCRIPTIONAL ADAPTOR 2 ADA2 -RELATED"/>
    <property type="match status" value="1"/>
</dbReference>
<dbReference type="Gene3D" id="3.30.60.90">
    <property type="match status" value="1"/>
</dbReference>
<dbReference type="CDD" id="cd02335">
    <property type="entry name" value="ZZ_ADA2"/>
    <property type="match status" value="1"/>
</dbReference>
<evidence type="ECO:0000256" key="9">
    <source>
        <dbReference type="SAM" id="MobiDB-lite"/>
    </source>
</evidence>
<feature type="domain" description="SANT" evidence="12">
    <location>
        <begin position="68"/>
        <end position="121"/>
    </location>
</feature>
<feature type="domain" description="Myb-like" evidence="10">
    <location>
        <begin position="73"/>
        <end position="117"/>
    </location>
</feature>
<evidence type="ECO:0000259" key="12">
    <source>
        <dbReference type="PROSITE" id="PS51293"/>
    </source>
</evidence>
<dbReference type="GO" id="GO:0006357">
    <property type="term" value="P:regulation of transcription by RNA polymerase II"/>
    <property type="evidence" value="ECO:0007669"/>
    <property type="project" value="InterPro"/>
</dbReference>
<dbReference type="SMART" id="SM00717">
    <property type="entry name" value="SANT"/>
    <property type="match status" value="1"/>
</dbReference>
<dbReference type="PANTHER" id="PTHR12374:SF20">
    <property type="entry name" value="TRANSCRIPTIONAL ADAPTER 2-ALPHA"/>
    <property type="match status" value="1"/>
</dbReference>
<evidence type="ECO:0000256" key="8">
    <source>
        <dbReference type="PIRNR" id="PIRNR025024"/>
    </source>
</evidence>
<evidence type="ECO:0000259" key="11">
    <source>
        <dbReference type="PROSITE" id="PS50934"/>
    </source>
</evidence>
<evidence type="ECO:0000256" key="7">
    <source>
        <dbReference type="ARBA" id="ARBA00023242"/>
    </source>
</evidence>
<keyword evidence="2" id="KW-0863">Zinc-finger</keyword>
<dbReference type="Pfam" id="PF22941">
    <property type="entry name" value="TADA2A-like_3rd"/>
    <property type="match status" value="1"/>
</dbReference>
<dbReference type="PROSITE" id="PS50090">
    <property type="entry name" value="MYB_LIKE"/>
    <property type="match status" value="1"/>
</dbReference>
<dbReference type="OrthoDB" id="270417at2759"/>
<dbReference type="eggNOG" id="KOG0457">
    <property type="taxonomic scope" value="Eukaryota"/>
</dbReference>
<dbReference type="InterPro" id="IPR001005">
    <property type="entry name" value="SANT/Myb"/>
</dbReference>
<dbReference type="PROSITE" id="PS50934">
    <property type="entry name" value="SWIRM"/>
    <property type="match status" value="1"/>
</dbReference>
<keyword evidence="4" id="KW-0156">Chromatin regulator</keyword>
<dbReference type="SUPFAM" id="SSF46689">
    <property type="entry name" value="Homeodomain-like"/>
    <property type="match status" value="2"/>
</dbReference>
<evidence type="ECO:0000256" key="5">
    <source>
        <dbReference type="ARBA" id="ARBA00023015"/>
    </source>
</evidence>
<sequence>MAQYEECDCDVCNVQLNSKTVRFHCADEACEDDWDLCVECFSRGATKPGTKHKPWHAYRIIAPVERPLFAPDWSGDEELSLLQGSEKFGLGNWSDVAEFVGNRRTKEECDAHYTTTYLRSRKYPLPDIDANIPYEPEIFQTRKRRRIADRAALQKLPPPSKSKPITSTPSCHEVQGYMPGRLEFEHEYENEAEMSVKDLEFDQDLAENADDEVQFKLTILDIYNSRLTRRADRKRVIFEHGALNFKHNQAVDKKRSKEERDLLLRTRPFARLLNSHDFELFSEGLLNESILRKRVAELQEWRRMGLITLEQGPRYEKDKQHRLLMRSSSTNNSNAGARYTKPLEPKKLGNPTLSQSTDVQLLSREEQSLCSNLKMLPKAYLSIKEALIRELIRTGGALSKKSCRGLLKVDPNKTAKIYEYLTQFKLMTS</sequence>
<evidence type="ECO:0000259" key="10">
    <source>
        <dbReference type="PROSITE" id="PS50090"/>
    </source>
</evidence>
<dbReference type="EMBL" id="CAHR02000019">
    <property type="protein sequence ID" value="CCG80928.1"/>
    <property type="molecule type" value="Genomic_DNA"/>
</dbReference>
<comment type="subcellular location">
    <subcellularLocation>
        <location evidence="8">Nucleus</location>
    </subcellularLocation>
</comment>
<dbReference type="GO" id="GO:0005634">
    <property type="term" value="C:nucleus"/>
    <property type="evidence" value="ECO:0007669"/>
    <property type="project" value="UniProtKB-SubCell"/>
</dbReference>
<dbReference type="SUPFAM" id="SSF57850">
    <property type="entry name" value="RING/U-box"/>
    <property type="match status" value="1"/>
</dbReference>
<accession>R4X787</accession>
<dbReference type="Gene3D" id="1.10.10.10">
    <property type="entry name" value="Winged helix-like DNA-binding domain superfamily/Winged helix DNA-binding domain"/>
    <property type="match status" value="1"/>
</dbReference>
<dbReference type="AlphaFoldDB" id="R4X787"/>
<reference evidence="13 14" key="1">
    <citation type="journal article" date="2013" name="MBio">
        <title>Genome sequencing of the plant pathogen Taphrina deformans, the causal agent of peach leaf curl.</title>
        <authorList>
            <person name="Cisse O.H."/>
            <person name="Almeida J.M.G.C.F."/>
            <person name="Fonseca A."/>
            <person name="Kumar A.A."/>
            <person name="Salojaervi J."/>
            <person name="Overmyer K."/>
            <person name="Hauser P.M."/>
            <person name="Pagni M."/>
        </authorList>
    </citation>
    <scope>NUCLEOTIDE SEQUENCE [LARGE SCALE GENOMIC DNA]</scope>
    <source>
        <strain evidence="14">PYCC 5710 / ATCC 11124 / CBS 356.35 / IMI 108563 / JCM 9778 / NBRC 8474</strain>
    </source>
</reference>